<reference evidence="1" key="2">
    <citation type="submission" date="2020-09" db="EMBL/GenBank/DDBJ databases">
        <authorList>
            <person name="Sun Q."/>
            <person name="Kim S."/>
        </authorList>
    </citation>
    <scope>NUCLEOTIDE SEQUENCE</scope>
    <source>
        <strain evidence="1">KCTC 42651</strain>
    </source>
</reference>
<accession>A0A919CRS1</accession>
<reference evidence="1" key="1">
    <citation type="journal article" date="2014" name="Int. J. Syst. Evol. Microbiol.">
        <title>Complete genome sequence of Corynebacterium casei LMG S-19264T (=DSM 44701T), isolated from a smear-ripened cheese.</title>
        <authorList>
            <consortium name="US DOE Joint Genome Institute (JGI-PGF)"/>
            <person name="Walter F."/>
            <person name="Albersmeier A."/>
            <person name="Kalinowski J."/>
            <person name="Ruckert C."/>
        </authorList>
    </citation>
    <scope>NUCLEOTIDE SEQUENCE</scope>
    <source>
        <strain evidence="1">KCTC 42651</strain>
    </source>
</reference>
<organism evidence="1 2">
    <name type="scientific">Thalassobaculum fulvum</name>
    <dbReference type="NCBI Taxonomy" id="1633335"/>
    <lineage>
        <taxon>Bacteria</taxon>
        <taxon>Pseudomonadati</taxon>
        <taxon>Pseudomonadota</taxon>
        <taxon>Alphaproteobacteria</taxon>
        <taxon>Rhodospirillales</taxon>
        <taxon>Thalassobaculaceae</taxon>
        <taxon>Thalassobaculum</taxon>
    </lineage>
</organism>
<gene>
    <name evidence="1" type="ORF">GCM10017083_43690</name>
</gene>
<evidence type="ECO:0000313" key="1">
    <source>
        <dbReference type="EMBL" id="GHD59463.1"/>
    </source>
</evidence>
<dbReference type="SUPFAM" id="SSF53335">
    <property type="entry name" value="S-adenosyl-L-methionine-dependent methyltransferases"/>
    <property type="match status" value="1"/>
</dbReference>
<comment type="caution">
    <text evidence="1">The sequence shown here is derived from an EMBL/GenBank/DDBJ whole genome shotgun (WGS) entry which is preliminary data.</text>
</comment>
<dbReference type="AlphaFoldDB" id="A0A919CRS1"/>
<name>A0A919CRS1_9PROT</name>
<sequence length="257" mass="29435">MYIVGMDFQDILGLVPKHGTMAELGVKRGFNARRMFGTMKPTAMHLIDPWAMDVDPNDPDPAAREVRAEFDEYYRQTLEWAASEEAEGKVTVTRDYAVSAAREFPDGYFDFIYVDTMDNYDDQFADLSAYAKKMKKSGIIAVDDYYDIMYSPAKMTIRKPLPQTKALGNILAANDFCDMFGWEILFITDEYKSSKRPPKLFAGRAGANGDAHRLLDRVLQVTPWAVEVDDPRRVRQSMFAPEGSDKREDRRFFTRIV</sequence>
<protein>
    <recommendedName>
        <fullName evidence="3">Class I SAM-dependent methyltransferase</fullName>
    </recommendedName>
</protein>
<keyword evidence="2" id="KW-1185">Reference proteome</keyword>
<dbReference type="Gene3D" id="3.40.50.150">
    <property type="entry name" value="Vaccinia Virus protein VP39"/>
    <property type="match status" value="1"/>
</dbReference>
<dbReference type="Pfam" id="PF13578">
    <property type="entry name" value="Methyltransf_24"/>
    <property type="match status" value="1"/>
</dbReference>
<dbReference type="RefSeq" id="WP_189993643.1">
    <property type="nucleotide sequence ID" value="NZ_BMZS01000011.1"/>
</dbReference>
<dbReference type="InterPro" id="IPR029063">
    <property type="entry name" value="SAM-dependent_MTases_sf"/>
</dbReference>
<proteinExistence type="predicted"/>
<dbReference type="Proteomes" id="UP000630353">
    <property type="component" value="Unassembled WGS sequence"/>
</dbReference>
<evidence type="ECO:0000313" key="2">
    <source>
        <dbReference type="Proteomes" id="UP000630353"/>
    </source>
</evidence>
<dbReference type="EMBL" id="BMZS01000011">
    <property type="protein sequence ID" value="GHD59463.1"/>
    <property type="molecule type" value="Genomic_DNA"/>
</dbReference>
<evidence type="ECO:0008006" key="3">
    <source>
        <dbReference type="Google" id="ProtNLM"/>
    </source>
</evidence>